<evidence type="ECO:0000313" key="1">
    <source>
        <dbReference type="EMBL" id="KIN04919.1"/>
    </source>
</evidence>
<dbReference type="STRING" id="913774.A0A0C3D0Z6"/>
<dbReference type="FunFam" id="3.40.50.1000:FF:000165">
    <property type="entry name" value="HAD superfamily phosphatase"/>
    <property type="match status" value="1"/>
</dbReference>
<dbReference type="Gene3D" id="3.40.50.1000">
    <property type="entry name" value="HAD superfamily/HAD-like"/>
    <property type="match status" value="1"/>
</dbReference>
<dbReference type="FunCoup" id="A0A0C3D0Z6">
    <property type="interactions" value="44"/>
</dbReference>
<dbReference type="InParanoid" id="A0A0C3D0Z6"/>
<keyword evidence="2" id="KW-1185">Reference proteome</keyword>
<dbReference type="InterPro" id="IPR036412">
    <property type="entry name" value="HAD-like_sf"/>
</dbReference>
<dbReference type="PANTHER" id="PTHR19288">
    <property type="entry name" value="4-NITROPHENYLPHOSPHATASE-RELATED"/>
    <property type="match status" value="1"/>
</dbReference>
<evidence type="ECO:0008006" key="3">
    <source>
        <dbReference type="Google" id="ProtNLM"/>
    </source>
</evidence>
<dbReference type="GO" id="GO:0032049">
    <property type="term" value="P:cardiolipin biosynthetic process"/>
    <property type="evidence" value="ECO:0007669"/>
    <property type="project" value="EnsemblFungi"/>
</dbReference>
<accession>A0A0C3D0Z6</accession>
<dbReference type="OrthoDB" id="198652at2759"/>
<dbReference type="PANTHER" id="PTHR19288:SF25">
    <property type="entry name" value="PHOSPHATIDYLGLYCEROPHOSPHATASE GEP4, MITOCHONDRIAL"/>
    <property type="match status" value="1"/>
</dbReference>
<sequence>MDMNTFNVSATLNVFRLIAKPSLCLPHATVSTFNQLPVPLNQAFGKQKNVDIRAVVLDKDNCFAYPNENEVHKPYETRFQRLREAYPGRRLLVVSNSAGTSSLDPHGQLARAVESATGVTVLPHATKKPGCGPEIMAYFRAHPETGVTRPEHVAVVGDRLTTDVMMANLMGSYAVWVKDGVVPREEMSVFARLEQRFAGFLLRRGCMAPEPSNPFEN</sequence>
<dbReference type="GO" id="GO:0005759">
    <property type="term" value="C:mitochondrial matrix"/>
    <property type="evidence" value="ECO:0007669"/>
    <property type="project" value="EnsemblFungi"/>
</dbReference>
<dbReference type="Pfam" id="PF09419">
    <property type="entry name" value="PGP_phosphatase"/>
    <property type="match status" value="1"/>
</dbReference>
<evidence type="ECO:0000313" key="2">
    <source>
        <dbReference type="Proteomes" id="UP000054321"/>
    </source>
</evidence>
<dbReference type="GO" id="GO:0031314">
    <property type="term" value="C:extrinsic component of mitochondrial inner membrane"/>
    <property type="evidence" value="ECO:0007669"/>
    <property type="project" value="EnsemblFungi"/>
</dbReference>
<dbReference type="InterPro" id="IPR023214">
    <property type="entry name" value="HAD_sf"/>
</dbReference>
<reference evidence="2" key="2">
    <citation type="submission" date="2015-01" db="EMBL/GenBank/DDBJ databases">
        <title>Evolutionary Origins and Diversification of the Mycorrhizal Mutualists.</title>
        <authorList>
            <consortium name="DOE Joint Genome Institute"/>
            <consortium name="Mycorrhizal Genomics Consortium"/>
            <person name="Kohler A."/>
            <person name="Kuo A."/>
            <person name="Nagy L.G."/>
            <person name="Floudas D."/>
            <person name="Copeland A."/>
            <person name="Barry K.W."/>
            <person name="Cichocki N."/>
            <person name="Veneault-Fourrey C."/>
            <person name="LaButti K."/>
            <person name="Lindquist E.A."/>
            <person name="Lipzen A."/>
            <person name="Lundell T."/>
            <person name="Morin E."/>
            <person name="Murat C."/>
            <person name="Riley R."/>
            <person name="Ohm R."/>
            <person name="Sun H."/>
            <person name="Tunlid A."/>
            <person name="Henrissat B."/>
            <person name="Grigoriev I.V."/>
            <person name="Hibbett D.S."/>
            <person name="Martin F."/>
        </authorList>
    </citation>
    <scope>NUCLEOTIDE SEQUENCE [LARGE SCALE GENOMIC DNA]</scope>
    <source>
        <strain evidence="2">Zn</strain>
    </source>
</reference>
<protein>
    <recommendedName>
        <fullName evidence="3">HAD superfamily phosphatase</fullName>
    </recommendedName>
</protein>
<reference evidence="1 2" key="1">
    <citation type="submission" date="2014-04" db="EMBL/GenBank/DDBJ databases">
        <authorList>
            <consortium name="DOE Joint Genome Institute"/>
            <person name="Kuo A."/>
            <person name="Martino E."/>
            <person name="Perotto S."/>
            <person name="Kohler A."/>
            <person name="Nagy L.G."/>
            <person name="Floudas D."/>
            <person name="Copeland A."/>
            <person name="Barry K.W."/>
            <person name="Cichocki N."/>
            <person name="Veneault-Fourrey C."/>
            <person name="LaButti K."/>
            <person name="Lindquist E.A."/>
            <person name="Lipzen A."/>
            <person name="Lundell T."/>
            <person name="Morin E."/>
            <person name="Murat C."/>
            <person name="Sun H."/>
            <person name="Tunlid A."/>
            <person name="Henrissat B."/>
            <person name="Grigoriev I.V."/>
            <person name="Hibbett D.S."/>
            <person name="Martin F."/>
            <person name="Nordberg H.P."/>
            <person name="Cantor M.N."/>
            <person name="Hua S.X."/>
        </authorList>
    </citation>
    <scope>NUCLEOTIDE SEQUENCE [LARGE SCALE GENOMIC DNA]</scope>
    <source>
        <strain evidence="1 2">Zn</strain>
    </source>
</reference>
<dbReference type="GO" id="GO:0008962">
    <property type="term" value="F:phosphatidylglycerophosphatase activity"/>
    <property type="evidence" value="ECO:0007669"/>
    <property type="project" value="EnsemblFungi"/>
</dbReference>
<dbReference type="HOGENOM" id="CLU_056221_3_2_1"/>
<name>A0A0C3D0Z6_OIDMZ</name>
<dbReference type="InterPro" id="IPR027706">
    <property type="entry name" value="PGP_Pase"/>
</dbReference>
<dbReference type="EMBL" id="KN832872">
    <property type="protein sequence ID" value="KIN04919.1"/>
    <property type="molecule type" value="Genomic_DNA"/>
</dbReference>
<dbReference type="AlphaFoldDB" id="A0A0C3D0Z6"/>
<proteinExistence type="predicted"/>
<dbReference type="SUPFAM" id="SSF56784">
    <property type="entry name" value="HAD-like"/>
    <property type="match status" value="1"/>
</dbReference>
<gene>
    <name evidence="1" type="ORF">OIDMADRAFT_157417</name>
</gene>
<dbReference type="Proteomes" id="UP000054321">
    <property type="component" value="Unassembled WGS sequence"/>
</dbReference>
<dbReference type="InterPro" id="IPR010021">
    <property type="entry name" value="PGPP1/Gep4"/>
</dbReference>
<organism evidence="1 2">
    <name type="scientific">Oidiodendron maius (strain Zn)</name>
    <dbReference type="NCBI Taxonomy" id="913774"/>
    <lineage>
        <taxon>Eukaryota</taxon>
        <taxon>Fungi</taxon>
        <taxon>Dikarya</taxon>
        <taxon>Ascomycota</taxon>
        <taxon>Pezizomycotina</taxon>
        <taxon>Leotiomycetes</taxon>
        <taxon>Leotiomycetes incertae sedis</taxon>
        <taxon>Myxotrichaceae</taxon>
        <taxon>Oidiodendron</taxon>
    </lineage>
</organism>
<dbReference type="NCBIfam" id="TIGR01668">
    <property type="entry name" value="YqeG_hyp_ppase"/>
    <property type="match status" value="1"/>
</dbReference>